<proteinExistence type="predicted"/>
<keyword evidence="2" id="KW-1185">Reference proteome</keyword>
<gene>
    <name evidence="1" type="ORF">L210DRAFT_872800</name>
</gene>
<reference evidence="1" key="2">
    <citation type="journal article" date="2020" name="Nat. Commun.">
        <title>Large-scale genome sequencing of mycorrhizal fungi provides insights into the early evolution of symbiotic traits.</title>
        <authorList>
            <person name="Miyauchi S."/>
            <person name="Kiss E."/>
            <person name="Kuo A."/>
            <person name="Drula E."/>
            <person name="Kohler A."/>
            <person name="Sanchez-Garcia M."/>
            <person name="Morin E."/>
            <person name="Andreopoulos B."/>
            <person name="Barry K.W."/>
            <person name="Bonito G."/>
            <person name="Buee M."/>
            <person name="Carver A."/>
            <person name="Chen C."/>
            <person name="Cichocki N."/>
            <person name="Clum A."/>
            <person name="Culley D."/>
            <person name="Crous P.W."/>
            <person name="Fauchery L."/>
            <person name="Girlanda M."/>
            <person name="Hayes R.D."/>
            <person name="Keri Z."/>
            <person name="LaButti K."/>
            <person name="Lipzen A."/>
            <person name="Lombard V."/>
            <person name="Magnuson J."/>
            <person name="Maillard F."/>
            <person name="Murat C."/>
            <person name="Nolan M."/>
            <person name="Ohm R.A."/>
            <person name="Pangilinan J."/>
            <person name="Pereira M.F."/>
            <person name="Perotto S."/>
            <person name="Peter M."/>
            <person name="Pfister S."/>
            <person name="Riley R."/>
            <person name="Sitrit Y."/>
            <person name="Stielow J.B."/>
            <person name="Szollosi G."/>
            <person name="Zifcakova L."/>
            <person name="Stursova M."/>
            <person name="Spatafora J.W."/>
            <person name="Tedersoo L."/>
            <person name="Vaario L.M."/>
            <person name="Yamada A."/>
            <person name="Yan M."/>
            <person name="Wang P."/>
            <person name="Xu J."/>
            <person name="Bruns T."/>
            <person name="Baldrian P."/>
            <person name="Vilgalys R."/>
            <person name="Dunand C."/>
            <person name="Henrissat B."/>
            <person name="Grigoriev I.V."/>
            <person name="Hibbett D."/>
            <person name="Nagy L.G."/>
            <person name="Martin F.M."/>
        </authorList>
    </citation>
    <scope>NUCLEOTIDE SEQUENCE</scope>
    <source>
        <strain evidence="1">BED1</strain>
    </source>
</reference>
<dbReference type="EMBL" id="WHUW01000089">
    <property type="protein sequence ID" value="KAF8426129.1"/>
    <property type="molecule type" value="Genomic_DNA"/>
</dbReference>
<dbReference type="AlphaFoldDB" id="A0AAD4BF16"/>
<dbReference type="Proteomes" id="UP001194468">
    <property type="component" value="Unassembled WGS sequence"/>
</dbReference>
<evidence type="ECO:0000313" key="2">
    <source>
        <dbReference type="Proteomes" id="UP001194468"/>
    </source>
</evidence>
<reference evidence="1" key="1">
    <citation type="submission" date="2019-10" db="EMBL/GenBank/DDBJ databases">
        <authorList>
            <consortium name="DOE Joint Genome Institute"/>
            <person name="Kuo A."/>
            <person name="Miyauchi S."/>
            <person name="Kiss E."/>
            <person name="Drula E."/>
            <person name="Kohler A."/>
            <person name="Sanchez-Garcia M."/>
            <person name="Andreopoulos B."/>
            <person name="Barry K.W."/>
            <person name="Bonito G."/>
            <person name="Buee M."/>
            <person name="Carver A."/>
            <person name="Chen C."/>
            <person name="Cichocki N."/>
            <person name="Clum A."/>
            <person name="Culley D."/>
            <person name="Crous P.W."/>
            <person name="Fauchery L."/>
            <person name="Girlanda M."/>
            <person name="Hayes R."/>
            <person name="Keri Z."/>
            <person name="LaButti K."/>
            <person name="Lipzen A."/>
            <person name="Lombard V."/>
            <person name="Magnuson J."/>
            <person name="Maillard F."/>
            <person name="Morin E."/>
            <person name="Murat C."/>
            <person name="Nolan M."/>
            <person name="Ohm R."/>
            <person name="Pangilinan J."/>
            <person name="Pereira M."/>
            <person name="Perotto S."/>
            <person name="Peter M."/>
            <person name="Riley R."/>
            <person name="Sitrit Y."/>
            <person name="Stielow B."/>
            <person name="Szollosi G."/>
            <person name="Zifcakova L."/>
            <person name="Stursova M."/>
            <person name="Spatafora J.W."/>
            <person name="Tedersoo L."/>
            <person name="Vaario L.-M."/>
            <person name="Yamada A."/>
            <person name="Yan M."/>
            <person name="Wang P."/>
            <person name="Xu J."/>
            <person name="Bruns T."/>
            <person name="Baldrian P."/>
            <person name="Vilgalys R."/>
            <person name="Henrissat B."/>
            <person name="Grigoriev I.V."/>
            <person name="Hibbett D."/>
            <person name="Nagy L.G."/>
            <person name="Martin F.M."/>
        </authorList>
    </citation>
    <scope>NUCLEOTIDE SEQUENCE</scope>
    <source>
        <strain evidence="1">BED1</strain>
    </source>
</reference>
<accession>A0AAD4BF16</accession>
<comment type="caution">
    <text evidence="1">The sequence shown here is derived from an EMBL/GenBank/DDBJ whole genome shotgun (WGS) entry which is preliminary data.</text>
</comment>
<protein>
    <submittedName>
        <fullName evidence="1">Uncharacterized protein</fullName>
    </submittedName>
</protein>
<organism evidence="1 2">
    <name type="scientific">Boletus edulis BED1</name>
    <dbReference type="NCBI Taxonomy" id="1328754"/>
    <lineage>
        <taxon>Eukaryota</taxon>
        <taxon>Fungi</taxon>
        <taxon>Dikarya</taxon>
        <taxon>Basidiomycota</taxon>
        <taxon>Agaricomycotina</taxon>
        <taxon>Agaricomycetes</taxon>
        <taxon>Agaricomycetidae</taxon>
        <taxon>Boletales</taxon>
        <taxon>Boletineae</taxon>
        <taxon>Boletaceae</taxon>
        <taxon>Boletoideae</taxon>
        <taxon>Boletus</taxon>
    </lineage>
</organism>
<sequence length="235" mass="26206">MNEASRAARDSECPQTPSWYDDSPFARGGWRGLFVASCSPAVRAEDGFRDLKAFVEEDKFDFVLAFAGASTISAHIKGAISHAIEAIGVDKTEGIWPTLSRVVGRDINLLHTNSAVIIYRERGMQINCRQIGLHYPPHRAWGFEFAACGNQDCRPSPYDFLIRDRHGKVRITCRRCSWQSATLRATDLKGLVTPLSSTVPNVFWHEYPPSAELQDAFVRATQNKKPQPVNTSAPK</sequence>
<evidence type="ECO:0000313" key="1">
    <source>
        <dbReference type="EMBL" id="KAF8426129.1"/>
    </source>
</evidence>
<name>A0AAD4BF16_BOLED</name>